<dbReference type="EMBL" id="UOFY01000012">
    <property type="protein sequence ID" value="VAX07010.1"/>
    <property type="molecule type" value="Genomic_DNA"/>
</dbReference>
<protein>
    <recommendedName>
        <fullName evidence="2">DUF1585 domain-containing protein</fullName>
    </recommendedName>
</protein>
<accession>A0A3B1B9L2</accession>
<gene>
    <name evidence="1" type="ORF">MNBD_GAMMA25-735</name>
</gene>
<evidence type="ECO:0000313" key="1">
    <source>
        <dbReference type="EMBL" id="VAX07010.1"/>
    </source>
</evidence>
<name>A0A3B1B9L2_9ZZZZ</name>
<sequence>MVDKKNRQYNSLFILIGVTLLCFAQINSLQAGPREQARRLHDRLAGVPPTDAVLTQMTSSITGGGLAGFTAAADTAMENRNFYNVTLKNFITPWTNEDQTVFAALNDYSATLIGMIRDDKDFREILYGDIIYTASGDNAPSLTAYSNSNNQHYIEIEAQGLDLSDSTVLKEQVQSDITNLPAEATAGIITTRAAARAFFIDGTNRAMFRFTLLNHLCVDMEQIKDNTRATDRIRQDVSRSPGGDSRIYLNACSGCHTGMDPLMQAYAYYDFTYTNDNFDGGQLEYNTGIDAETGSRVQPKFLQNATVFPNGFITPDDSWDNYWREGPNSVLGWDTSLPGNGAGAKSMGQELASTEAFASCQVKKVFRTVCLSEPTGAQITNLTNNFKGNGYQLKSVFADAAYECRGQ</sequence>
<proteinExistence type="predicted"/>
<dbReference type="AlphaFoldDB" id="A0A3B1B9L2"/>
<reference evidence="1" key="1">
    <citation type="submission" date="2018-06" db="EMBL/GenBank/DDBJ databases">
        <authorList>
            <person name="Zhirakovskaya E."/>
        </authorList>
    </citation>
    <scope>NUCLEOTIDE SEQUENCE</scope>
</reference>
<organism evidence="1">
    <name type="scientific">hydrothermal vent metagenome</name>
    <dbReference type="NCBI Taxonomy" id="652676"/>
    <lineage>
        <taxon>unclassified sequences</taxon>
        <taxon>metagenomes</taxon>
        <taxon>ecological metagenomes</taxon>
    </lineage>
</organism>
<evidence type="ECO:0008006" key="2">
    <source>
        <dbReference type="Google" id="ProtNLM"/>
    </source>
</evidence>